<dbReference type="Proteomes" id="UP000321514">
    <property type="component" value="Unassembled WGS sequence"/>
</dbReference>
<evidence type="ECO:0000313" key="4">
    <source>
        <dbReference type="EMBL" id="SET75556.1"/>
    </source>
</evidence>
<dbReference type="RefSeq" id="WP_074951749.1">
    <property type="nucleotide sequence ID" value="NZ_BJXR01000061.1"/>
</dbReference>
<keyword evidence="5" id="KW-1185">Reference proteome</keyword>
<dbReference type="EMBL" id="BJXR01000061">
    <property type="protein sequence ID" value="GEN12397.1"/>
    <property type="molecule type" value="Genomic_DNA"/>
</dbReference>
<keyword evidence="2" id="KW-0732">Signal</keyword>
<evidence type="ECO:0000313" key="6">
    <source>
        <dbReference type="Proteomes" id="UP000321514"/>
    </source>
</evidence>
<dbReference type="AlphaFoldDB" id="A0A511TE04"/>
<feature type="region of interest" description="Disordered" evidence="1">
    <location>
        <begin position="109"/>
        <end position="135"/>
    </location>
</feature>
<accession>A0A511TE04</accession>
<protein>
    <submittedName>
        <fullName evidence="4">Outer membrane beta-barrel protein</fullName>
    </submittedName>
</protein>
<reference evidence="4 5" key="1">
    <citation type="submission" date="2016-10" db="EMBL/GenBank/DDBJ databases">
        <authorList>
            <person name="Varghese N."/>
            <person name="Submissions S."/>
        </authorList>
    </citation>
    <scope>NUCLEOTIDE SEQUENCE [LARGE SCALE GENOMIC DNA]</scope>
    <source>
        <strain evidence="4 5">DSM 16525</strain>
    </source>
</reference>
<gene>
    <name evidence="3" type="ORF">MFU01_74340</name>
    <name evidence="4" type="ORF">SAMN05443572_10381</name>
</gene>
<evidence type="ECO:0000256" key="1">
    <source>
        <dbReference type="SAM" id="MobiDB-lite"/>
    </source>
</evidence>
<dbReference type="NCBIfam" id="TIGR04565">
    <property type="entry name" value="OMP_myx_plus"/>
    <property type="match status" value="1"/>
</dbReference>
<proteinExistence type="predicted"/>
<dbReference type="Proteomes" id="UP000183760">
    <property type="component" value="Unassembled WGS sequence"/>
</dbReference>
<comment type="caution">
    <text evidence="3">The sequence shown here is derived from an EMBL/GenBank/DDBJ whole genome shotgun (WGS) entry which is preliminary data.</text>
</comment>
<evidence type="ECO:0000313" key="3">
    <source>
        <dbReference type="EMBL" id="GEN12397.1"/>
    </source>
</evidence>
<evidence type="ECO:0000256" key="2">
    <source>
        <dbReference type="SAM" id="SignalP"/>
    </source>
</evidence>
<feature type="compositionally biased region" description="Low complexity" evidence="1">
    <location>
        <begin position="113"/>
        <end position="124"/>
    </location>
</feature>
<dbReference type="OrthoDB" id="5379374at2"/>
<dbReference type="InterPro" id="IPR030820">
    <property type="entry name" value="OMP_myx_plus_Proteobacteria"/>
</dbReference>
<name>A0A511TE04_MYXFU</name>
<feature type="signal peptide" evidence="2">
    <location>
        <begin position="1"/>
        <end position="17"/>
    </location>
</feature>
<dbReference type="EMBL" id="FOIB01000003">
    <property type="protein sequence ID" value="SET75556.1"/>
    <property type="molecule type" value="Genomic_DNA"/>
</dbReference>
<feature type="chain" id="PRO_5022663409" evidence="2">
    <location>
        <begin position="18"/>
        <end position="419"/>
    </location>
</feature>
<feature type="region of interest" description="Disordered" evidence="1">
    <location>
        <begin position="32"/>
        <end position="82"/>
    </location>
</feature>
<organism evidence="3 6">
    <name type="scientific">Myxococcus fulvus</name>
    <dbReference type="NCBI Taxonomy" id="33"/>
    <lineage>
        <taxon>Bacteria</taxon>
        <taxon>Pseudomonadati</taxon>
        <taxon>Myxococcota</taxon>
        <taxon>Myxococcia</taxon>
        <taxon>Myxococcales</taxon>
        <taxon>Cystobacterineae</taxon>
        <taxon>Myxococcaceae</taxon>
        <taxon>Myxococcus</taxon>
    </lineage>
</organism>
<evidence type="ECO:0000313" key="5">
    <source>
        <dbReference type="Proteomes" id="UP000183760"/>
    </source>
</evidence>
<sequence length="419" mass="45091">MRPILSLALLVAAVAQAAPRFPTSAAFLAQAEEAPSVPAPGAETAVPPPPAPPEPKLEAPRAPASRPEPTVPTEAAKAPAVQPALAPVQEELPVQEDTEPAVAEPVREHDVDAPVTPDDAPVLASSDEAPRTTDAQQQRLVNGAPLYNPNVSLHIVQKKRFADEGKHELALYPAVVQVNGKYTNHAGTALHYIYHLQENFGLQVTGQYNWHTNESGFNLELIDKVREQAQAASSLLLVWGAQAGVEVTPLYGKFAFLDNKLAQFSLVLSGGAGIGSTRHLIRPAVSNEVDGQRYDVPARFGDTGTKFLGSVGGGFRLQFGESYALRLEVRDLIYTARVDRVDGCNLADFEALEAARSTGQDFAALQLSGSCNYQKFDGVDPKTKKNYREDIILGRDLVAEPSSDVLNNISFYAGFSFLF</sequence>
<reference evidence="3 6" key="2">
    <citation type="submission" date="2019-07" db="EMBL/GenBank/DDBJ databases">
        <title>Whole genome shotgun sequence of Myxococcus fulvus NBRC 100333.</title>
        <authorList>
            <person name="Hosoyama A."/>
            <person name="Uohara A."/>
            <person name="Ohji S."/>
            <person name="Ichikawa N."/>
        </authorList>
    </citation>
    <scope>NUCLEOTIDE SEQUENCE [LARGE SCALE GENOMIC DNA]</scope>
    <source>
        <strain evidence="3 6">NBRC 100333</strain>
    </source>
</reference>